<accession>A0A1H3WMX0</accession>
<dbReference type="InterPro" id="IPR006058">
    <property type="entry name" value="2Fe2S_fd_BS"/>
</dbReference>
<dbReference type="InterPro" id="IPR017927">
    <property type="entry name" value="FAD-bd_FR_type"/>
</dbReference>
<evidence type="ECO:0000313" key="12">
    <source>
        <dbReference type="Proteomes" id="UP000187280"/>
    </source>
</evidence>
<evidence type="ECO:0000256" key="4">
    <source>
        <dbReference type="ARBA" id="ARBA00022723"/>
    </source>
</evidence>
<keyword evidence="8" id="KW-0411">Iron-sulfur</keyword>
<dbReference type="InterPro" id="IPR050415">
    <property type="entry name" value="MRET"/>
</dbReference>
<dbReference type="CDD" id="cd06214">
    <property type="entry name" value="PA_degradation_oxidoreductase_like"/>
    <property type="match status" value="1"/>
</dbReference>
<evidence type="ECO:0000256" key="8">
    <source>
        <dbReference type="ARBA" id="ARBA00023014"/>
    </source>
</evidence>
<dbReference type="InterPro" id="IPR039261">
    <property type="entry name" value="FNR_nucleotide-bd"/>
</dbReference>
<dbReference type="RefSeq" id="WP_026742258.1">
    <property type="nucleotide sequence ID" value="NZ_FNQS01000001.1"/>
</dbReference>
<feature type="domain" description="2Fe-2S ferredoxin-type" evidence="9">
    <location>
        <begin position="262"/>
        <end position="351"/>
    </location>
</feature>
<dbReference type="InterPro" id="IPR017938">
    <property type="entry name" value="Riboflavin_synthase-like_b-brl"/>
</dbReference>
<evidence type="ECO:0000256" key="3">
    <source>
        <dbReference type="ARBA" id="ARBA00022714"/>
    </source>
</evidence>
<evidence type="ECO:0000256" key="5">
    <source>
        <dbReference type="ARBA" id="ARBA00022827"/>
    </source>
</evidence>
<dbReference type="Pfam" id="PF00970">
    <property type="entry name" value="FAD_binding_6"/>
    <property type="match status" value="1"/>
</dbReference>
<evidence type="ECO:0000256" key="6">
    <source>
        <dbReference type="ARBA" id="ARBA00023002"/>
    </source>
</evidence>
<dbReference type="PROSITE" id="PS51085">
    <property type="entry name" value="2FE2S_FER_2"/>
    <property type="match status" value="1"/>
</dbReference>
<name>A0A1H3WMX0_9GAMM</name>
<dbReference type="InterPro" id="IPR036010">
    <property type="entry name" value="2Fe-2S_ferredoxin-like_sf"/>
</dbReference>
<dbReference type="PROSITE" id="PS51384">
    <property type="entry name" value="FAD_FR"/>
    <property type="match status" value="1"/>
</dbReference>
<dbReference type="PROSITE" id="PS00197">
    <property type="entry name" value="2FE2S_FER_1"/>
    <property type="match status" value="1"/>
</dbReference>
<dbReference type="InterPro" id="IPR001433">
    <property type="entry name" value="OxRdtase_FAD/NAD-bd"/>
</dbReference>
<dbReference type="PRINTS" id="PR00410">
    <property type="entry name" value="PHEHYDRXLASE"/>
</dbReference>
<dbReference type="PANTHER" id="PTHR47354:SF8">
    <property type="entry name" value="1,2-PHENYLACETYL-COA EPOXIDASE, SUBUNIT E"/>
    <property type="match status" value="1"/>
</dbReference>
<keyword evidence="7" id="KW-0408">Iron</keyword>
<dbReference type="InterPro" id="IPR008333">
    <property type="entry name" value="Cbr1-like_FAD-bd_dom"/>
</dbReference>
<dbReference type="SUPFAM" id="SSF54292">
    <property type="entry name" value="2Fe-2S ferredoxin-like"/>
    <property type="match status" value="1"/>
</dbReference>
<dbReference type="InterPro" id="IPR012675">
    <property type="entry name" value="Beta-grasp_dom_sf"/>
</dbReference>
<evidence type="ECO:0000259" key="10">
    <source>
        <dbReference type="PROSITE" id="PS51384"/>
    </source>
</evidence>
<keyword evidence="5" id="KW-0274">FAD</keyword>
<protein>
    <submittedName>
        <fullName evidence="11">Ring-1,2-phenylacetyl-CoA epoxidase subunit PaaE</fullName>
    </submittedName>
</protein>
<dbReference type="Gene3D" id="3.40.50.80">
    <property type="entry name" value="Nucleotide-binding domain of ferredoxin-NADP reductase (FNR) module"/>
    <property type="match status" value="1"/>
</dbReference>
<dbReference type="InterPro" id="IPR001041">
    <property type="entry name" value="2Fe-2S_ferredoxin-type"/>
</dbReference>
<dbReference type="SUPFAM" id="SSF63380">
    <property type="entry name" value="Riboflavin synthase domain-like"/>
    <property type="match status" value="1"/>
</dbReference>
<dbReference type="Proteomes" id="UP000187280">
    <property type="component" value="Unassembled WGS sequence"/>
</dbReference>
<dbReference type="GO" id="GO:0016491">
    <property type="term" value="F:oxidoreductase activity"/>
    <property type="evidence" value="ECO:0007669"/>
    <property type="project" value="UniProtKB-KW"/>
</dbReference>
<sequence length="351" mass="39264">MSQFYPLQLTRIERDTPDSVVLTLVPQEEHRALFHHMPGQHIILRTFLAGEELRRSYSLCNSPDKPLQVAIKKIEGGRFSHWANTHLKTGITLEALPPMGSFGLPVEPKGARHYAGFAAGSGITPILSMVQSVLRSEPRSRFTLVYGNRNVATMQLREVLAGLKDLYPSRLSLIYLFSGEEQEIDLFNGRLDTERCAELLKRYLPADTIDYAFICGPDGMMRDVMRALIQHGVVRARIRTESYGSRASTFRPQKKSELFGMVDVKAVIDNAQYQVELSETSENLLDALLQAGVTPRYSCKAGVCAACRCRVLEGEVEMEEPHALAPEEVASGYVLCCRSRPLTSRLSLLFD</sequence>
<keyword evidence="6" id="KW-0560">Oxidoreductase</keyword>
<dbReference type="EMBL" id="FNQS01000001">
    <property type="protein sequence ID" value="SDZ88473.1"/>
    <property type="molecule type" value="Genomic_DNA"/>
</dbReference>
<dbReference type="GO" id="GO:0050660">
    <property type="term" value="F:flavin adenine dinucleotide binding"/>
    <property type="evidence" value="ECO:0007669"/>
    <property type="project" value="TreeGrafter"/>
</dbReference>
<dbReference type="Pfam" id="PF00111">
    <property type="entry name" value="Fer2"/>
    <property type="match status" value="1"/>
</dbReference>
<feature type="domain" description="FAD-binding FR-type" evidence="10">
    <location>
        <begin position="2"/>
        <end position="105"/>
    </location>
</feature>
<evidence type="ECO:0000259" key="9">
    <source>
        <dbReference type="PROSITE" id="PS51085"/>
    </source>
</evidence>
<dbReference type="GO" id="GO:0046872">
    <property type="term" value="F:metal ion binding"/>
    <property type="evidence" value="ECO:0007669"/>
    <property type="project" value="UniProtKB-KW"/>
</dbReference>
<dbReference type="AlphaFoldDB" id="A0A1H3WMX0"/>
<reference evidence="11 12" key="1">
    <citation type="submission" date="2016-10" db="EMBL/GenBank/DDBJ databases">
        <authorList>
            <person name="de Groot N.N."/>
        </authorList>
    </citation>
    <scope>NUCLEOTIDE SEQUENCE [LARGE SCALE GENOMIC DNA]</scope>
    <source>
        <strain evidence="11 12">ATCC 29281</strain>
    </source>
</reference>
<keyword evidence="2" id="KW-0285">Flavoprotein</keyword>
<evidence type="ECO:0000313" key="11">
    <source>
        <dbReference type="EMBL" id="SDZ88473.1"/>
    </source>
</evidence>
<keyword evidence="3" id="KW-0001">2Fe-2S</keyword>
<dbReference type="CDD" id="cd00207">
    <property type="entry name" value="fer2"/>
    <property type="match status" value="1"/>
</dbReference>
<dbReference type="Pfam" id="PF00175">
    <property type="entry name" value="NAD_binding_1"/>
    <property type="match status" value="1"/>
</dbReference>
<proteinExistence type="predicted"/>
<keyword evidence="4" id="KW-0479">Metal-binding</keyword>
<evidence type="ECO:0000256" key="2">
    <source>
        <dbReference type="ARBA" id="ARBA00022630"/>
    </source>
</evidence>
<dbReference type="Gene3D" id="3.10.20.30">
    <property type="match status" value="1"/>
</dbReference>
<gene>
    <name evidence="11" type="ORF">SAMN02982996_00561</name>
</gene>
<dbReference type="PANTHER" id="PTHR47354">
    <property type="entry name" value="NADH OXIDOREDUCTASE HCR"/>
    <property type="match status" value="1"/>
</dbReference>
<evidence type="ECO:0000256" key="1">
    <source>
        <dbReference type="ARBA" id="ARBA00001974"/>
    </source>
</evidence>
<dbReference type="SUPFAM" id="SSF52343">
    <property type="entry name" value="Ferredoxin reductase-like, C-terminal NADP-linked domain"/>
    <property type="match status" value="1"/>
</dbReference>
<dbReference type="GO" id="GO:0051537">
    <property type="term" value="F:2 iron, 2 sulfur cluster binding"/>
    <property type="evidence" value="ECO:0007669"/>
    <property type="project" value="UniProtKB-KW"/>
</dbReference>
<comment type="cofactor">
    <cofactor evidence="1">
        <name>FAD</name>
        <dbReference type="ChEBI" id="CHEBI:57692"/>
    </cofactor>
</comment>
<dbReference type="GeneID" id="97763495"/>
<evidence type="ECO:0000256" key="7">
    <source>
        <dbReference type="ARBA" id="ARBA00023004"/>
    </source>
</evidence>
<dbReference type="STRING" id="71657.SAMN02982996_00561"/>
<keyword evidence="12" id="KW-1185">Reference proteome</keyword>
<dbReference type="Gene3D" id="2.40.30.10">
    <property type="entry name" value="Translation factors"/>
    <property type="match status" value="1"/>
</dbReference>
<organism evidence="11 12">
    <name type="scientific">Lonsdalea quercina</name>
    <dbReference type="NCBI Taxonomy" id="71657"/>
    <lineage>
        <taxon>Bacteria</taxon>
        <taxon>Pseudomonadati</taxon>
        <taxon>Pseudomonadota</taxon>
        <taxon>Gammaproteobacteria</taxon>
        <taxon>Enterobacterales</taxon>
        <taxon>Pectobacteriaceae</taxon>
        <taxon>Lonsdalea</taxon>
    </lineage>
</organism>